<dbReference type="Proteomes" id="UP000321532">
    <property type="component" value="Unassembled WGS sequence"/>
</dbReference>
<reference evidence="4 5" key="1">
    <citation type="submission" date="2019-07" db="EMBL/GenBank/DDBJ databases">
        <title>Whole genome shotgun sequence of Adhaeribacter aerolatus NBRC 106133.</title>
        <authorList>
            <person name="Hosoyama A."/>
            <person name="Uohara A."/>
            <person name="Ohji S."/>
            <person name="Ichikawa N."/>
        </authorList>
    </citation>
    <scope>NUCLEOTIDE SEQUENCE [LARGE SCALE GENOMIC DNA]</scope>
    <source>
        <strain evidence="4 5">NBRC 106133</strain>
    </source>
</reference>
<dbReference type="EMBL" id="BJYS01000007">
    <property type="protein sequence ID" value="GEO03751.1"/>
    <property type="molecule type" value="Genomic_DNA"/>
</dbReference>
<feature type="domain" description="FAD-binding" evidence="3">
    <location>
        <begin position="3"/>
        <end position="305"/>
    </location>
</feature>
<organism evidence="4 5">
    <name type="scientific">Adhaeribacter aerolatus</name>
    <dbReference type="NCBI Taxonomy" id="670289"/>
    <lineage>
        <taxon>Bacteria</taxon>
        <taxon>Pseudomonadati</taxon>
        <taxon>Bacteroidota</taxon>
        <taxon>Cytophagia</taxon>
        <taxon>Cytophagales</taxon>
        <taxon>Hymenobacteraceae</taxon>
        <taxon>Adhaeribacter</taxon>
    </lineage>
</organism>
<evidence type="ECO:0000259" key="3">
    <source>
        <dbReference type="Pfam" id="PF01494"/>
    </source>
</evidence>
<dbReference type="InterPro" id="IPR050493">
    <property type="entry name" value="FAD-dep_Monooxygenase_BioMet"/>
</dbReference>
<dbReference type="GO" id="GO:0004497">
    <property type="term" value="F:monooxygenase activity"/>
    <property type="evidence" value="ECO:0007669"/>
    <property type="project" value="UniProtKB-KW"/>
</dbReference>
<evidence type="ECO:0000256" key="1">
    <source>
        <dbReference type="ARBA" id="ARBA00023002"/>
    </source>
</evidence>
<dbReference type="InterPro" id="IPR036188">
    <property type="entry name" value="FAD/NAD-bd_sf"/>
</dbReference>
<dbReference type="NCBIfam" id="NF005243">
    <property type="entry name" value="PRK06753.1"/>
    <property type="match status" value="1"/>
</dbReference>
<name>A0A512AVM3_9BACT</name>
<dbReference type="InterPro" id="IPR002938">
    <property type="entry name" value="FAD-bd"/>
</dbReference>
<dbReference type="SUPFAM" id="SSF51905">
    <property type="entry name" value="FAD/NAD(P)-binding domain"/>
    <property type="match status" value="1"/>
</dbReference>
<dbReference type="RefSeq" id="WP_146896425.1">
    <property type="nucleotide sequence ID" value="NZ_BJYS01000007.1"/>
</dbReference>
<protein>
    <recommendedName>
        <fullName evidence="3">FAD-binding domain-containing protein</fullName>
    </recommendedName>
</protein>
<dbReference type="Gene3D" id="3.50.50.60">
    <property type="entry name" value="FAD/NAD(P)-binding domain"/>
    <property type="match status" value="1"/>
</dbReference>
<keyword evidence="2" id="KW-0503">Monooxygenase</keyword>
<dbReference type="PANTHER" id="PTHR13789:SF309">
    <property type="entry name" value="PUTATIVE (AFU_ORTHOLOGUE AFUA_6G14510)-RELATED"/>
    <property type="match status" value="1"/>
</dbReference>
<accession>A0A512AVM3</accession>
<dbReference type="Pfam" id="PF01494">
    <property type="entry name" value="FAD_binding_3"/>
    <property type="match status" value="1"/>
</dbReference>
<sequence>MRTGIIGAGIAGLTTAIALQRQGIPTEIFEAAPEIKPIGAGLGLAANAIKAFRHVGIAEAVIAAGLSLDSYRILDEQGHIINATDSNLLSQRYGLNNFTIHRAELHRVLQDHIAPGTLHLHKKAIDLKQTTAGIELFFEDGSTTTVNHLILADGINSPIRQKLLPQVQPRYAGYTCWRAVIENPGLNLTAAIETWGTKGRFGYVPLAHNKVYWYACVNAPQNSAVMQAYNITDLRKTFSHYHAPIPEILAHTQTHQLIWNDICDLPALPRYSFGNILLIGDAGHATTPNMGQGACQAIEDGVVLAEVWRKANSFAEAAIQFEKIRRNRTQWVIKQSYRLGRVAHLQNRFLVNLRNKVFRIMPAAVNQSQLDKLFQIQF</sequence>
<proteinExistence type="predicted"/>
<keyword evidence="1" id="KW-0560">Oxidoreductase</keyword>
<dbReference type="GO" id="GO:0071949">
    <property type="term" value="F:FAD binding"/>
    <property type="evidence" value="ECO:0007669"/>
    <property type="project" value="InterPro"/>
</dbReference>
<dbReference type="AlphaFoldDB" id="A0A512AVM3"/>
<evidence type="ECO:0000256" key="2">
    <source>
        <dbReference type="ARBA" id="ARBA00023033"/>
    </source>
</evidence>
<dbReference type="OrthoDB" id="9766816at2"/>
<keyword evidence="5" id="KW-1185">Reference proteome</keyword>
<dbReference type="PANTHER" id="PTHR13789">
    <property type="entry name" value="MONOOXYGENASE"/>
    <property type="match status" value="1"/>
</dbReference>
<evidence type="ECO:0000313" key="5">
    <source>
        <dbReference type="Proteomes" id="UP000321532"/>
    </source>
</evidence>
<evidence type="ECO:0000313" key="4">
    <source>
        <dbReference type="EMBL" id="GEO03751.1"/>
    </source>
</evidence>
<gene>
    <name evidence="4" type="ORF">AAE02nite_14150</name>
</gene>
<dbReference type="PRINTS" id="PR00420">
    <property type="entry name" value="RNGMNOXGNASE"/>
</dbReference>
<comment type="caution">
    <text evidence="4">The sequence shown here is derived from an EMBL/GenBank/DDBJ whole genome shotgun (WGS) entry which is preliminary data.</text>
</comment>